<dbReference type="EMBL" id="CP003360">
    <property type="protein sequence ID" value="AFM23606.1"/>
    <property type="molecule type" value="Genomic_DNA"/>
</dbReference>
<evidence type="ECO:0000313" key="2">
    <source>
        <dbReference type="EMBL" id="AFM23606.1"/>
    </source>
</evidence>
<proteinExistence type="predicted"/>
<feature type="region of interest" description="Disordered" evidence="1">
    <location>
        <begin position="147"/>
        <end position="166"/>
    </location>
</feature>
<name>I4C215_DESTA</name>
<reference evidence="3" key="1">
    <citation type="submission" date="2012-06" db="EMBL/GenBank/DDBJ databases">
        <title>Complete sequence of chromosome of Desulfomonile tiedjei DSM 6799.</title>
        <authorList>
            <person name="Lucas S."/>
            <person name="Copeland A."/>
            <person name="Lapidus A."/>
            <person name="Glavina del Rio T."/>
            <person name="Dalin E."/>
            <person name="Tice H."/>
            <person name="Bruce D."/>
            <person name="Goodwin L."/>
            <person name="Pitluck S."/>
            <person name="Peters L."/>
            <person name="Ovchinnikova G."/>
            <person name="Zeytun A."/>
            <person name="Lu M."/>
            <person name="Kyrpides N."/>
            <person name="Mavromatis K."/>
            <person name="Ivanova N."/>
            <person name="Brettin T."/>
            <person name="Detter J.C."/>
            <person name="Han C."/>
            <person name="Larimer F."/>
            <person name="Land M."/>
            <person name="Hauser L."/>
            <person name="Markowitz V."/>
            <person name="Cheng J.-F."/>
            <person name="Hugenholtz P."/>
            <person name="Woyke T."/>
            <person name="Wu D."/>
            <person name="Spring S."/>
            <person name="Schroeder M."/>
            <person name="Brambilla E."/>
            <person name="Klenk H.-P."/>
            <person name="Eisen J.A."/>
        </authorList>
    </citation>
    <scope>NUCLEOTIDE SEQUENCE [LARGE SCALE GENOMIC DNA]</scope>
    <source>
        <strain evidence="3">ATCC 49306 / DSM 6799 / DCB-1</strain>
    </source>
</reference>
<dbReference type="HOGENOM" id="CLU_1600078_0_0_7"/>
<dbReference type="RefSeq" id="WP_014808762.1">
    <property type="nucleotide sequence ID" value="NC_018025.1"/>
</dbReference>
<dbReference type="KEGG" id="dti:Desti_0885"/>
<dbReference type="AlphaFoldDB" id="I4C215"/>
<evidence type="ECO:0000256" key="1">
    <source>
        <dbReference type="SAM" id="MobiDB-lite"/>
    </source>
</evidence>
<sequence length="166" mass="18912">MRERELYGYLRALPKQTTASHTTLLASVLPDFLEILGYEGSTIFFDFLLSLPLRIKADALVAEHRTGLPWIIVEVKTFNAMRDDPRQEWQAVKHSYLQFLSKDEQWLLLFSPKVLGLASKSEEHVYDLTQLTVAQSSEIYSLLRRPLKSSDGSSKRPCDIGTEAPL</sequence>
<organism evidence="2 3">
    <name type="scientific">Desulfomonile tiedjei (strain ATCC 49306 / DSM 6799 / DCB-1)</name>
    <dbReference type="NCBI Taxonomy" id="706587"/>
    <lineage>
        <taxon>Bacteria</taxon>
        <taxon>Pseudomonadati</taxon>
        <taxon>Thermodesulfobacteriota</taxon>
        <taxon>Desulfomonilia</taxon>
        <taxon>Desulfomonilales</taxon>
        <taxon>Desulfomonilaceae</taxon>
        <taxon>Desulfomonile</taxon>
    </lineage>
</organism>
<gene>
    <name evidence="2" type="ordered locus">Desti_0885</name>
</gene>
<dbReference type="Proteomes" id="UP000006055">
    <property type="component" value="Chromosome"/>
</dbReference>
<protein>
    <submittedName>
        <fullName evidence="2">Uncharacterized protein</fullName>
    </submittedName>
</protein>
<keyword evidence="3" id="KW-1185">Reference proteome</keyword>
<evidence type="ECO:0000313" key="3">
    <source>
        <dbReference type="Proteomes" id="UP000006055"/>
    </source>
</evidence>
<accession>I4C215</accession>